<evidence type="ECO:0000256" key="8">
    <source>
        <dbReference type="SAM" id="SignalP"/>
    </source>
</evidence>
<name>A0A094WLU9_ALKAL</name>
<evidence type="ECO:0000313" key="12">
    <source>
        <dbReference type="Proteomes" id="UP000297014"/>
    </source>
</evidence>
<reference evidence="10 12" key="2">
    <citation type="submission" date="2014-01" db="EMBL/GenBank/DDBJ databases">
        <title>Draft genome sequencing of Bacillus alcalophilus CGMCC 1.3604.</title>
        <authorList>
            <person name="Yang J."/>
            <person name="Diao L."/>
            <person name="Yang S."/>
        </authorList>
    </citation>
    <scope>NUCLEOTIDE SEQUENCE [LARGE SCALE GENOMIC DNA]</scope>
    <source>
        <strain evidence="10 12">CGMCC 1.3604</strain>
    </source>
</reference>
<evidence type="ECO:0000256" key="5">
    <source>
        <dbReference type="ARBA" id="ARBA00023136"/>
    </source>
</evidence>
<keyword evidence="7" id="KW-0449">Lipoprotein</keyword>
<gene>
    <name evidence="10" type="ORF">AJ85_15570</name>
    <name evidence="9" type="ORF">BALCAV_0208240</name>
</gene>
<evidence type="ECO:0000256" key="6">
    <source>
        <dbReference type="ARBA" id="ARBA00023139"/>
    </source>
</evidence>
<dbReference type="PROSITE" id="PS51257">
    <property type="entry name" value="PROKAR_LIPOPROTEIN"/>
    <property type="match status" value="1"/>
</dbReference>
<evidence type="ECO:0000313" key="11">
    <source>
        <dbReference type="Proteomes" id="UP000002754"/>
    </source>
</evidence>
<evidence type="ECO:0000313" key="10">
    <source>
        <dbReference type="EMBL" id="THG89718.1"/>
    </source>
</evidence>
<dbReference type="InterPro" id="IPR006059">
    <property type="entry name" value="SBP"/>
</dbReference>
<keyword evidence="4 8" id="KW-0732">Signal</keyword>
<dbReference type="EMBL" id="ALPT02000021">
    <property type="protein sequence ID" value="KGA97806.1"/>
    <property type="molecule type" value="Genomic_DNA"/>
</dbReference>
<evidence type="ECO:0000256" key="4">
    <source>
        <dbReference type="ARBA" id="ARBA00022729"/>
    </source>
</evidence>
<dbReference type="SUPFAM" id="SSF53850">
    <property type="entry name" value="Periplasmic binding protein-like II"/>
    <property type="match status" value="1"/>
</dbReference>
<dbReference type="Proteomes" id="UP000297014">
    <property type="component" value="Unassembled WGS sequence"/>
</dbReference>
<dbReference type="Gene3D" id="3.40.190.10">
    <property type="entry name" value="Periplasmic binding protein-like II"/>
    <property type="match status" value="2"/>
</dbReference>
<dbReference type="PANTHER" id="PTHR43649">
    <property type="entry name" value="ARABINOSE-BINDING PROTEIN-RELATED"/>
    <property type="match status" value="1"/>
</dbReference>
<dbReference type="eggNOG" id="COG1653">
    <property type="taxonomic scope" value="Bacteria"/>
</dbReference>
<feature type="chain" id="PRO_5038207332" evidence="8">
    <location>
        <begin position="28"/>
        <end position="447"/>
    </location>
</feature>
<dbReference type="GO" id="GO:0055085">
    <property type="term" value="P:transmembrane transport"/>
    <property type="evidence" value="ECO:0007669"/>
    <property type="project" value="InterPro"/>
</dbReference>
<evidence type="ECO:0000256" key="3">
    <source>
        <dbReference type="ARBA" id="ARBA00022475"/>
    </source>
</evidence>
<dbReference type="EMBL" id="JALP01000201">
    <property type="protein sequence ID" value="THG89718.1"/>
    <property type="molecule type" value="Genomic_DNA"/>
</dbReference>
<keyword evidence="2" id="KW-0813">Transport</keyword>
<keyword evidence="11" id="KW-1185">Reference proteome</keyword>
<dbReference type="RefSeq" id="WP_004428256.1">
    <property type="nucleotide sequence ID" value="NZ_ALPT02000021.1"/>
</dbReference>
<organism evidence="9 11">
    <name type="scientific">Alkalihalobacillus alcalophilus ATCC 27647 = CGMCC 1.3604</name>
    <dbReference type="NCBI Taxonomy" id="1218173"/>
    <lineage>
        <taxon>Bacteria</taxon>
        <taxon>Bacillati</taxon>
        <taxon>Bacillota</taxon>
        <taxon>Bacilli</taxon>
        <taxon>Bacillales</taxon>
        <taxon>Bacillaceae</taxon>
        <taxon>Alkalihalobacillus</taxon>
    </lineage>
</organism>
<proteinExistence type="inferred from homology"/>
<dbReference type="PANTHER" id="PTHR43649:SF33">
    <property type="entry name" value="POLYGALACTURONAN_RHAMNOGALACTURONAN-BINDING PROTEIN YTCQ"/>
    <property type="match status" value="1"/>
</dbReference>
<comment type="similarity">
    <text evidence="1">Belongs to the bacterial solute-binding protein 1 family.</text>
</comment>
<protein>
    <submittedName>
        <fullName evidence="9">Sugar ABC transporter substrate-binding protein</fullName>
    </submittedName>
</protein>
<keyword evidence="6" id="KW-0564">Palmitate</keyword>
<dbReference type="AlphaFoldDB" id="A0A094WLU9"/>
<feature type="signal peptide" evidence="8">
    <location>
        <begin position="1"/>
        <end position="27"/>
    </location>
</feature>
<sequence length="447" mass="49441">MSKMKHFKGWMLATAAAVALTMTGCGGAEEEEAVPEVGTDGELTVTDPADVSGDLTVLVHRTDIVDTVFQDYAAEFQETYPNVNLSFEAITDYQGQVNIRMNTKDYGDVLMIPDNVPVEDLPHFFEPLGATEEMLENYLFTDDMAYQGVTYGIPITINANGILYNKDVFEEAGVTDVPATPEEFMEALSAINENTDAIPLYTNYGAGWPLNQWEPNRVSIAGNPDFTNELIHTDAPFAEGEPHHILYKVMYDAADQGLIEGDPLTTDWESSKQMMADGKIATMVLGSWAITQVQELAEDPESIGYMPFPYTQEDGTIYSAVAADFNIGINVNSDHKEAARAWVDFFINDSNYAVDQGGISPVVGEDYPSTLASFEELGVEFISENPHREGEEGFLDQIDNESEVGLWIEGFKQRMIEAGIGNRAETYEDITNDLNSRWEAGRTRVVE</sequence>
<reference evidence="9 11" key="1">
    <citation type="journal article" date="2014" name="Genome Announc.">
        <title>Draft Genome Sequence of Bacillus alcalophilus AV1934, a Classic Alkaliphile Isolated from Human Feces in 1934.</title>
        <authorList>
            <person name="Attie O."/>
            <person name="Jayaprakash A."/>
            <person name="Shah H."/>
            <person name="Paulsen I.T."/>
            <person name="Morino M."/>
            <person name="Takahashi Y."/>
            <person name="Narumi I."/>
            <person name="Sachidanandam R."/>
            <person name="Satoh K."/>
            <person name="Ito M."/>
            <person name="Krulwich T.A."/>
        </authorList>
    </citation>
    <scope>NUCLEOTIDE SEQUENCE [LARGE SCALE GENOMIC DNA]</scope>
    <source>
        <strain evidence="9 11">AV1934</strain>
    </source>
</reference>
<keyword evidence="3" id="KW-1003">Cell membrane</keyword>
<dbReference type="PROSITE" id="PS01037">
    <property type="entry name" value="SBP_BACTERIAL_1"/>
    <property type="match status" value="1"/>
</dbReference>
<dbReference type="InterPro" id="IPR050490">
    <property type="entry name" value="Bact_solute-bd_prot1"/>
</dbReference>
<comment type="caution">
    <text evidence="9">The sequence shown here is derived from an EMBL/GenBank/DDBJ whole genome shotgun (WGS) entry which is preliminary data.</text>
</comment>
<dbReference type="STRING" id="1218173.BALCAV_0208240"/>
<evidence type="ECO:0000256" key="2">
    <source>
        <dbReference type="ARBA" id="ARBA00022448"/>
    </source>
</evidence>
<evidence type="ECO:0000256" key="1">
    <source>
        <dbReference type="ARBA" id="ARBA00008520"/>
    </source>
</evidence>
<dbReference type="Pfam" id="PF01547">
    <property type="entry name" value="SBP_bac_1"/>
    <property type="match status" value="1"/>
</dbReference>
<accession>A0A094WLU9</accession>
<dbReference type="InterPro" id="IPR006061">
    <property type="entry name" value="SBP_1_CS"/>
</dbReference>
<evidence type="ECO:0000313" key="9">
    <source>
        <dbReference type="EMBL" id="KGA97806.1"/>
    </source>
</evidence>
<evidence type="ECO:0000256" key="7">
    <source>
        <dbReference type="ARBA" id="ARBA00023288"/>
    </source>
</evidence>
<keyword evidence="5" id="KW-0472">Membrane</keyword>
<dbReference type="Proteomes" id="UP000002754">
    <property type="component" value="Unassembled WGS sequence"/>
</dbReference>